<reference evidence="3" key="1">
    <citation type="submission" date="2025-08" db="UniProtKB">
        <authorList>
            <consortium name="RefSeq"/>
        </authorList>
    </citation>
    <scope>IDENTIFICATION</scope>
</reference>
<organism evidence="2 3">
    <name type="scientific">Trichechus manatus latirostris</name>
    <name type="common">Florida manatee</name>
    <dbReference type="NCBI Taxonomy" id="127582"/>
    <lineage>
        <taxon>Eukaryota</taxon>
        <taxon>Metazoa</taxon>
        <taxon>Chordata</taxon>
        <taxon>Craniata</taxon>
        <taxon>Vertebrata</taxon>
        <taxon>Euteleostomi</taxon>
        <taxon>Mammalia</taxon>
        <taxon>Eutheria</taxon>
        <taxon>Afrotheria</taxon>
        <taxon>Sirenia</taxon>
        <taxon>Trichechidae</taxon>
        <taxon>Trichechus</taxon>
    </lineage>
</organism>
<protein>
    <submittedName>
        <fullName evidence="3">Glycophorin-C</fullName>
    </submittedName>
</protein>
<dbReference type="Proteomes" id="UP000248480">
    <property type="component" value="Unplaced"/>
</dbReference>
<dbReference type="CTD" id="2995"/>
<dbReference type="RefSeq" id="XP_023581524.1">
    <property type="nucleotide sequence ID" value="XM_023725756.1"/>
</dbReference>
<dbReference type="GO" id="GO:0030863">
    <property type="term" value="C:cortical cytoskeleton"/>
    <property type="evidence" value="ECO:0007669"/>
    <property type="project" value="TreeGrafter"/>
</dbReference>
<feature type="transmembrane region" description="Helical" evidence="1">
    <location>
        <begin position="26"/>
        <end position="51"/>
    </location>
</feature>
<dbReference type="InterPro" id="IPR042192">
    <property type="entry name" value="Glycophorin-C"/>
</dbReference>
<dbReference type="PANTHER" id="PTHR47614">
    <property type="entry name" value="GLYCOPHORIN-C"/>
    <property type="match status" value="1"/>
</dbReference>
<accession>A0A2Y9QQ76</accession>
<name>A0A2Y9QQ76_TRIMA</name>
<dbReference type="KEGG" id="tmu:101347647"/>
<gene>
    <name evidence="3" type="primary">GYPC</name>
</gene>
<dbReference type="AlphaFoldDB" id="A0A2Y9QQ76"/>
<dbReference type="STRING" id="127582.A0A2Y9QQ76"/>
<dbReference type="GO" id="GO:0016020">
    <property type="term" value="C:membrane"/>
    <property type="evidence" value="ECO:0007669"/>
    <property type="project" value="TreeGrafter"/>
</dbReference>
<keyword evidence="1" id="KW-0812">Transmembrane</keyword>
<evidence type="ECO:0000256" key="1">
    <source>
        <dbReference type="SAM" id="Phobius"/>
    </source>
</evidence>
<proteinExistence type="predicted"/>
<dbReference type="PANTHER" id="PTHR47614:SF2">
    <property type="entry name" value="GLYCOPHORIN-C"/>
    <property type="match status" value="1"/>
</dbReference>
<keyword evidence="1" id="KW-0472">Membrane</keyword>
<evidence type="ECO:0000313" key="3">
    <source>
        <dbReference type="RefSeq" id="XP_023581524.1"/>
    </source>
</evidence>
<dbReference type="FunCoup" id="A0A2Y9QQ76">
    <property type="interactions" value="103"/>
</dbReference>
<dbReference type="InParanoid" id="A0A2Y9QQ76"/>
<evidence type="ECO:0000313" key="2">
    <source>
        <dbReference type="Proteomes" id="UP000248480"/>
    </source>
</evidence>
<keyword evidence="2" id="KW-1185">Reference proteome</keyword>
<keyword evidence="1" id="KW-1133">Transmembrane helix</keyword>
<sequence length="95" mass="10293">MAETTVTPPQPSVYTDPGVAYTVTDIAIIAGVVAAIAFVLIGLLFIMLHYLCQHKGTYYTNEDKGTEFAESADVALQDDPDLQDVGDSSTKEYFI</sequence>
<dbReference type="GeneID" id="101347647"/>